<evidence type="ECO:0000256" key="1">
    <source>
        <dbReference type="PROSITE-ProRule" id="PRU00047"/>
    </source>
</evidence>
<dbReference type="Gramene" id="Bo1g087280.1">
    <property type="protein sequence ID" value="Bo1g087280.1"/>
    <property type="gene ID" value="Bo1g087280"/>
</dbReference>
<dbReference type="PANTHER" id="PTHR35317:SF23">
    <property type="entry name" value="OS04G0629600 PROTEIN"/>
    <property type="match status" value="1"/>
</dbReference>
<keyword evidence="5" id="KW-1185">Reference proteome</keyword>
<dbReference type="PROSITE" id="PS50158">
    <property type="entry name" value="ZF_CCHC"/>
    <property type="match status" value="1"/>
</dbReference>
<dbReference type="AlphaFoldDB" id="A0A0D3A9V5"/>
<dbReference type="eggNOG" id="KOG0017">
    <property type="taxonomic scope" value="Eukaryota"/>
</dbReference>
<protein>
    <recommendedName>
        <fullName evidence="3">CCHC-type domain-containing protein</fullName>
    </recommendedName>
</protein>
<reference evidence="4 5" key="1">
    <citation type="journal article" date="2014" name="Genome Biol.">
        <title>Transcriptome and methylome profiling reveals relics of genome dominance in the mesopolyploid Brassica oleracea.</title>
        <authorList>
            <person name="Parkin I.A."/>
            <person name="Koh C."/>
            <person name="Tang H."/>
            <person name="Robinson S.J."/>
            <person name="Kagale S."/>
            <person name="Clarke W.E."/>
            <person name="Town C.D."/>
            <person name="Nixon J."/>
            <person name="Krishnakumar V."/>
            <person name="Bidwell S.L."/>
            <person name="Denoeud F."/>
            <person name="Belcram H."/>
            <person name="Links M.G."/>
            <person name="Just J."/>
            <person name="Clarke C."/>
            <person name="Bender T."/>
            <person name="Huebert T."/>
            <person name="Mason A.S."/>
            <person name="Pires J.C."/>
            <person name="Barker G."/>
            <person name="Moore J."/>
            <person name="Walley P.G."/>
            <person name="Manoli S."/>
            <person name="Batley J."/>
            <person name="Edwards D."/>
            <person name="Nelson M.N."/>
            <person name="Wang X."/>
            <person name="Paterson A.H."/>
            <person name="King G."/>
            <person name="Bancroft I."/>
            <person name="Chalhoub B."/>
            <person name="Sharpe A.G."/>
        </authorList>
    </citation>
    <scope>NUCLEOTIDE SEQUENCE</scope>
    <source>
        <strain evidence="4 5">cv. TO1000</strain>
    </source>
</reference>
<feature type="region of interest" description="Disordered" evidence="2">
    <location>
        <begin position="217"/>
        <end position="240"/>
    </location>
</feature>
<dbReference type="Pfam" id="PF14223">
    <property type="entry name" value="Retrotran_gag_2"/>
    <property type="match status" value="1"/>
</dbReference>
<dbReference type="InterPro" id="IPR036875">
    <property type="entry name" value="Znf_CCHC_sf"/>
</dbReference>
<dbReference type="InterPro" id="IPR001878">
    <property type="entry name" value="Znf_CCHC"/>
</dbReference>
<evidence type="ECO:0000259" key="3">
    <source>
        <dbReference type="PROSITE" id="PS50158"/>
    </source>
</evidence>
<name>A0A0D3A9V5_BRAOL</name>
<dbReference type="SUPFAM" id="SSF57756">
    <property type="entry name" value="Retrovirus zinc finger-like domains"/>
    <property type="match status" value="1"/>
</dbReference>
<keyword evidence="1" id="KW-0479">Metal-binding</keyword>
<dbReference type="OMA" id="CNTWRID"/>
<reference evidence="4" key="2">
    <citation type="submission" date="2015-03" db="UniProtKB">
        <authorList>
            <consortium name="EnsemblPlants"/>
        </authorList>
    </citation>
    <scope>IDENTIFICATION</scope>
</reference>
<dbReference type="Proteomes" id="UP000032141">
    <property type="component" value="Chromosome C1"/>
</dbReference>
<sequence>MPAASSNVFASANSVVKFNGLNYSEWFEQIRFTLGVMALDSAILTDEEPSAITINSSESEKSRYERWERSNSLSLNHMRLTMAESIKPSMPKTEKAREFIEKIKECSQSELADKSIVGSLMNELTTKKFDWSQPIHDHLTHMSNLAAKLTTLGMEVHEQFLVQFIMNSLPLEFSQFQVNYNTIKDKWNFKELKAMLIQEEGRLRKMKDQVANLVGLGSASSSKRTSSRKGKRNAKHFVKGPQSQIQKEKKCFFCKQVGHFKKDCPKRKDWFDKKGKHYSFVCYEMNLVEVPNNTWWLDSGATTHVSHIQFDLAHKRI</sequence>
<dbReference type="STRING" id="109376.A0A0D3A9V5"/>
<dbReference type="Gene3D" id="4.10.60.10">
    <property type="entry name" value="Zinc finger, CCHC-type"/>
    <property type="match status" value="1"/>
</dbReference>
<dbReference type="EnsemblPlants" id="Bo1g087280.1">
    <property type="protein sequence ID" value="Bo1g087280.1"/>
    <property type="gene ID" value="Bo1g087280"/>
</dbReference>
<feature type="domain" description="CCHC-type" evidence="3">
    <location>
        <begin position="250"/>
        <end position="266"/>
    </location>
</feature>
<organism evidence="4 5">
    <name type="scientific">Brassica oleracea var. oleracea</name>
    <dbReference type="NCBI Taxonomy" id="109376"/>
    <lineage>
        <taxon>Eukaryota</taxon>
        <taxon>Viridiplantae</taxon>
        <taxon>Streptophyta</taxon>
        <taxon>Embryophyta</taxon>
        <taxon>Tracheophyta</taxon>
        <taxon>Spermatophyta</taxon>
        <taxon>Magnoliopsida</taxon>
        <taxon>eudicotyledons</taxon>
        <taxon>Gunneridae</taxon>
        <taxon>Pentapetalae</taxon>
        <taxon>rosids</taxon>
        <taxon>malvids</taxon>
        <taxon>Brassicales</taxon>
        <taxon>Brassicaceae</taxon>
        <taxon>Brassiceae</taxon>
        <taxon>Brassica</taxon>
    </lineage>
</organism>
<dbReference type="HOGENOM" id="CLU_062938_0_0_1"/>
<keyword evidence="1" id="KW-0863">Zinc-finger</keyword>
<dbReference type="PANTHER" id="PTHR35317">
    <property type="entry name" value="OS04G0629600 PROTEIN"/>
    <property type="match status" value="1"/>
</dbReference>
<keyword evidence="1" id="KW-0862">Zinc</keyword>
<evidence type="ECO:0000313" key="5">
    <source>
        <dbReference type="Proteomes" id="UP000032141"/>
    </source>
</evidence>
<dbReference type="SMART" id="SM00343">
    <property type="entry name" value="ZnF_C2HC"/>
    <property type="match status" value="1"/>
</dbReference>
<evidence type="ECO:0000256" key="2">
    <source>
        <dbReference type="SAM" id="MobiDB-lite"/>
    </source>
</evidence>
<dbReference type="Pfam" id="PF00098">
    <property type="entry name" value="zf-CCHC"/>
    <property type="match status" value="1"/>
</dbReference>
<dbReference type="GO" id="GO:0008270">
    <property type="term" value="F:zinc ion binding"/>
    <property type="evidence" value="ECO:0007669"/>
    <property type="project" value="UniProtKB-KW"/>
</dbReference>
<dbReference type="GO" id="GO:0003676">
    <property type="term" value="F:nucleic acid binding"/>
    <property type="evidence" value="ECO:0007669"/>
    <property type="project" value="InterPro"/>
</dbReference>
<proteinExistence type="predicted"/>
<evidence type="ECO:0000313" key="4">
    <source>
        <dbReference type="EnsemblPlants" id="Bo1g087280.1"/>
    </source>
</evidence>
<accession>A0A0D3A9V5</accession>
<feature type="compositionally biased region" description="Basic residues" evidence="2">
    <location>
        <begin position="225"/>
        <end position="238"/>
    </location>
</feature>